<dbReference type="Proteomes" id="UP000220246">
    <property type="component" value="Unassembled WGS sequence"/>
</dbReference>
<dbReference type="GeneID" id="80799802"/>
<evidence type="ECO:0000256" key="1">
    <source>
        <dbReference type="SAM" id="MobiDB-lite"/>
    </source>
</evidence>
<sequence>MSSARIGGNASAGRIGTAGAPQPGAAAPAMPTSAVGTHPLPAIRYHSTWPRGWMAAAVPQRVREFHVQISKAQMALDFLEQLEQQLSALIQACRHQRKLPSDAGAARLRSALQALQAGWAKRLPRTLDSLDEALHWSPVQRARKQFTLAGWSWESLQAEHARDTELVGFCLLGQEGAQGAWQARWERAQGASRQALAHALAPLGMQLSGLEQPLLLSVEERWWPVVVQRFMVKGNGKRFPAGQWVSPRLVSSPQALRVDSWSAADAAAVQALAAELPSARERVLQAQAAVRAFQHDAGQSLDDVGARTTAVQAFAQAFAQAGQMPAYDWILAVVPAVRAVSRRRVARLLQSRGALA</sequence>
<gene>
    <name evidence="2" type="ORF">CRM82_04265</name>
</gene>
<keyword evidence="3" id="KW-1185">Reference proteome</keyword>
<proteinExistence type="predicted"/>
<organism evidence="2 3">
    <name type="scientific">Comamonas terrigena</name>
    <dbReference type="NCBI Taxonomy" id="32013"/>
    <lineage>
        <taxon>Bacteria</taxon>
        <taxon>Pseudomonadati</taxon>
        <taxon>Pseudomonadota</taxon>
        <taxon>Betaproteobacteria</taxon>
        <taxon>Burkholderiales</taxon>
        <taxon>Comamonadaceae</taxon>
        <taxon>Comamonas</taxon>
    </lineage>
</organism>
<name>A0A2A7URN4_COMTR</name>
<dbReference type="STRING" id="1219032.GCA_001515545_04092"/>
<dbReference type="EMBL" id="PDEA01000001">
    <property type="protein sequence ID" value="PEH87937.1"/>
    <property type="molecule type" value="Genomic_DNA"/>
</dbReference>
<accession>A0A2A7URN4</accession>
<dbReference type="OrthoDB" id="8561678at2"/>
<protein>
    <submittedName>
        <fullName evidence="2">Uncharacterized protein</fullName>
    </submittedName>
</protein>
<comment type="caution">
    <text evidence="2">The sequence shown here is derived from an EMBL/GenBank/DDBJ whole genome shotgun (WGS) entry which is preliminary data.</text>
</comment>
<evidence type="ECO:0000313" key="3">
    <source>
        <dbReference type="Proteomes" id="UP000220246"/>
    </source>
</evidence>
<feature type="compositionally biased region" description="Low complexity" evidence="1">
    <location>
        <begin position="17"/>
        <end position="29"/>
    </location>
</feature>
<dbReference type="RefSeq" id="WP_066541893.1">
    <property type="nucleotide sequence ID" value="NZ_PDEA01000001.1"/>
</dbReference>
<feature type="region of interest" description="Disordered" evidence="1">
    <location>
        <begin position="1"/>
        <end position="33"/>
    </location>
</feature>
<reference evidence="3" key="1">
    <citation type="submission" date="2017-09" db="EMBL/GenBank/DDBJ databases">
        <title>FDA dAtabase for Regulatory Grade micrObial Sequences (FDA-ARGOS): Supporting development and validation of Infectious Disease Dx tests.</title>
        <authorList>
            <person name="Minogue T."/>
            <person name="Wolcott M."/>
            <person name="Wasieloski L."/>
            <person name="Aguilar W."/>
            <person name="Moore D."/>
            <person name="Tallon L."/>
            <person name="Sadzewicz L."/>
            <person name="Ott S."/>
            <person name="Zhao X."/>
            <person name="Nagaraj S."/>
            <person name="Vavikolanu K."/>
            <person name="Aluvathingal J."/>
            <person name="Nadendla S."/>
            <person name="Sichtig H."/>
        </authorList>
    </citation>
    <scope>NUCLEOTIDE SEQUENCE [LARGE SCALE GENOMIC DNA]</scope>
    <source>
        <strain evidence="3">FDAARGOS_394</strain>
    </source>
</reference>
<evidence type="ECO:0000313" key="2">
    <source>
        <dbReference type="EMBL" id="PEH87937.1"/>
    </source>
</evidence>
<dbReference type="AlphaFoldDB" id="A0A2A7URN4"/>